<name>A0A3A4QRX9_9BACT</name>
<evidence type="ECO:0000313" key="1">
    <source>
        <dbReference type="EMBL" id="RJP56765.1"/>
    </source>
</evidence>
<dbReference type="Proteomes" id="UP000266426">
    <property type="component" value="Unassembled WGS sequence"/>
</dbReference>
<sequence length="70" mass="8307">MKLHIHYDKEGDFLEVRFGKPTASYYQEAGDDVFKRYDEKTGKLKGYAIHNFLKRKRKEDVDVEIPLLSE</sequence>
<dbReference type="EMBL" id="QZJZ01000091">
    <property type="protein sequence ID" value="RJP56765.1"/>
    <property type="molecule type" value="Genomic_DNA"/>
</dbReference>
<organism evidence="1 2">
    <name type="scientific">Candidatus Auribacter fodinae</name>
    <dbReference type="NCBI Taxonomy" id="2093366"/>
    <lineage>
        <taxon>Bacteria</taxon>
        <taxon>Pseudomonadati</taxon>
        <taxon>Candidatus Auribacterota</taxon>
        <taxon>Candidatus Auribacteria</taxon>
        <taxon>Candidatus Auribacterales</taxon>
        <taxon>Candidatus Auribacteraceae</taxon>
        <taxon>Candidatus Auribacter</taxon>
    </lineage>
</organism>
<comment type="caution">
    <text evidence="1">The sequence shown here is derived from an EMBL/GenBank/DDBJ whole genome shotgun (WGS) entry which is preliminary data.</text>
</comment>
<proteinExistence type="predicted"/>
<accession>A0A3A4QRX9</accession>
<reference evidence="1 2" key="1">
    <citation type="journal article" date="2017" name="ISME J.">
        <title>Energy and carbon metabolisms in a deep terrestrial subsurface fluid microbial community.</title>
        <authorList>
            <person name="Momper L."/>
            <person name="Jungbluth S.P."/>
            <person name="Lee M.D."/>
            <person name="Amend J.P."/>
        </authorList>
    </citation>
    <scope>NUCLEOTIDE SEQUENCE [LARGE SCALE GENOMIC DNA]</scope>
    <source>
        <strain evidence="1">SURF_26</strain>
    </source>
</reference>
<protein>
    <submittedName>
        <fullName evidence="1">DUF2283 domain-containing protein</fullName>
    </submittedName>
</protein>
<gene>
    <name evidence="1" type="ORF">C4541_11585</name>
</gene>
<dbReference type="AlphaFoldDB" id="A0A3A4QRX9"/>
<evidence type="ECO:0000313" key="2">
    <source>
        <dbReference type="Proteomes" id="UP000266426"/>
    </source>
</evidence>